<accession>A0ACB9Z4G3</accession>
<dbReference type="Proteomes" id="UP001497700">
    <property type="component" value="Unassembled WGS sequence"/>
</dbReference>
<evidence type="ECO:0000313" key="2">
    <source>
        <dbReference type="Proteomes" id="UP001497700"/>
    </source>
</evidence>
<dbReference type="EMBL" id="MU393463">
    <property type="protein sequence ID" value="KAI4866128.1"/>
    <property type="molecule type" value="Genomic_DNA"/>
</dbReference>
<evidence type="ECO:0000313" key="1">
    <source>
        <dbReference type="EMBL" id="KAI4866128.1"/>
    </source>
</evidence>
<proteinExistence type="predicted"/>
<name>A0ACB9Z4G3_9PEZI</name>
<gene>
    <name evidence="1" type="ORF">F4820DRAFT_270512</name>
</gene>
<keyword evidence="2" id="KW-1185">Reference proteome</keyword>
<comment type="caution">
    <text evidence="1">The sequence shown here is derived from an EMBL/GenBank/DDBJ whole genome shotgun (WGS) entry which is preliminary data.</text>
</comment>
<reference evidence="1 2" key="1">
    <citation type="journal article" date="2022" name="New Phytol.">
        <title>Ecological generalism drives hyperdiversity of secondary metabolite gene clusters in xylarialean endophytes.</title>
        <authorList>
            <person name="Franco M.E.E."/>
            <person name="Wisecaver J.H."/>
            <person name="Arnold A.E."/>
            <person name="Ju Y.M."/>
            <person name="Slot J.C."/>
            <person name="Ahrendt S."/>
            <person name="Moore L.P."/>
            <person name="Eastman K.E."/>
            <person name="Scott K."/>
            <person name="Konkel Z."/>
            <person name="Mondo S.J."/>
            <person name="Kuo A."/>
            <person name="Hayes R.D."/>
            <person name="Haridas S."/>
            <person name="Andreopoulos B."/>
            <person name="Riley R."/>
            <person name="LaButti K."/>
            <person name="Pangilinan J."/>
            <person name="Lipzen A."/>
            <person name="Amirebrahimi M."/>
            <person name="Yan J."/>
            <person name="Adam C."/>
            <person name="Keymanesh K."/>
            <person name="Ng V."/>
            <person name="Louie K."/>
            <person name="Northen T."/>
            <person name="Drula E."/>
            <person name="Henrissat B."/>
            <person name="Hsieh H.M."/>
            <person name="Youens-Clark K."/>
            <person name="Lutzoni F."/>
            <person name="Miadlikowska J."/>
            <person name="Eastwood D.C."/>
            <person name="Hamelin R.C."/>
            <person name="Grigoriev I.V."/>
            <person name="U'Ren J.M."/>
        </authorList>
    </citation>
    <scope>NUCLEOTIDE SEQUENCE [LARGE SCALE GENOMIC DNA]</scope>
    <source>
        <strain evidence="1 2">CBS 119005</strain>
    </source>
</reference>
<protein>
    <submittedName>
        <fullName evidence="1">HET-domain-containing protein</fullName>
    </submittedName>
</protein>
<organism evidence="1 2">
    <name type="scientific">Hypoxylon rubiginosum</name>
    <dbReference type="NCBI Taxonomy" id="110542"/>
    <lineage>
        <taxon>Eukaryota</taxon>
        <taxon>Fungi</taxon>
        <taxon>Dikarya</taxon>
        <taxon>Ascomycota</taxon>
        <taxon>Pezizomycotina</taxon>
        <taxon>Sordariomycetes</taxon>
        <taxon>Xylariomycetidae</taxon>
        <taxon>Xylariales</taxon>
        <taxon>Hypoxylaceae</taxon>
        <taxon>Hypoxylon</taxon>
    </lineage>
</organism>
<sequence length="646" mass="70746">MSSQAFYYSPLDSNLREIRVLTLLPGGFDEPLRVSVSTRSLDSNPIYNALSYVWGDPASARNPGNTISIDGSDFPVTTNLLAALRSLRPSAEAADPITLWVDAVCINQADLDERGQQVSMMRDIYASAEQVVIWLGEEDDETDLVFDALPMLATRSHRRGDEQDEKLLDATRLCSSFISGLADRRPWFSRVWIIQELAMAKQDPLVVCGRMSIAWSTLMKASAFVSRKIFTEIGMVRRKPQSNDSQSTPGNSSSGKMGDPSDEEENIELLAMWKIDVLDDLYQAMKSQGGESLRKLLTISRTSEATDPRDRIYGLLGLLKTDASNPQSSIVVDYHKPTAAVYADAMAYIFAQGDGPQFLSGVFLPGISAPAPHIPSLPPTVPQPPLPSWVPDISRQVGGKATQPRGTMFHPPAGISASGPGADCNNGKRLEDERTLQVEGLFVDKIEEVVFLGESLDSCLDQLAHVESLAKTAMQRPCLFDPSIRPHMEQFRDGEPLWKTLVSNKRFNSGYDPAPASYEATYTSLLNGPTEGGDWKSKIVDDDGQQSGYIECLRSKVGMKSFFTTKSGFVGTCVPDSRKGDVLAILFGSPVPFVLRPGSETITVSGSERPTHFLVGASYVSGIMAGEMVDELYCEDLMDSTTFFIR</sequence>